<comment type="caution">
    <text evidence="1">The sequence shown here is derived from an EMBL/GenBank/DDBJ whole genome shotgun (WGS) entry which is preliminary data.</text>
</comment>
<gene>
    <name evidence="1" type="ORF">GCM10012285_13510</name>
</gene>
<keyword evidence="2" id="KW-1185">Reference proteome</keyword>
<dbReference type="Proteomes" id="UP000600080">
    <property type="component" value="Unassembled WGS sequence"/>
</dbReference>
<accession>A0ABQ2J1Y5</accession>
<evidence type="ECO:0000313" key="2">
    <source>
        <dbReference type="Proteomes" id="UP000600080"/>
    </source>
</evidence>
<sequence>MRHPTTGSFYTTVELPGTVARTAQQALPEGEMATRCGLLTWDCPPPEAEVRWVYQPVEVQYPDGGWTLGRINAWWTDGAGELWCRLRTLPGGACPQWLRYDPESILLLPSTGL</sequence>
<organism evidence="1 2">
    <name type="scientific">Streptomyces kronopolitis</name>
    <dbReference type="NCBI Taxonomy" id="1612435"/>
    <lineage>
        <taxon>Bacteria</taxon>
        <taxon>Bacillati</taxon>
        <taxon>Actinomycetota</taxon>
        <taxon>Actinomycetes</taxon>
        <taxon>Kitasatosporales</taxon>
        <taxon>Streptomycetaceae</taxon>
        <taxon>Streptomyces</taxon>
    </lineage>
</organism>
<evidence type="ECO:0000313" key="1">
    <source>
        <dbReference type="EMBL" id="GGN38040.1"/>
    </source>
</evidence>
<name>A0ABQ2J1Y5_9ACTN</name>
<reference evidence="2" key="1">
    <citation type="journal article" date="2019" name="Int. J. Syst. Evol. Microbiol.">
        <title>The Global Catalogue of Microorganisms (GCM) 10K type strain sequencing project: providing services to taxonomists for standard genome sequencing and annotation.</title>
        <authorList>
            <consortium name="The Broad Institute Genomics Platform"/>
            <consortium name="The Broad Institute Genome Sequencing Center for Infectious Disease"/>
            <person name="Wu L."/>
            <person name="Ma J."/>
        </authorList>
    </citation>
    <scope>NUCLEOTIDE SEQUENCE [LARGE SCALE GENOMIC DNA]</scope>
    <source>
        <strain evidence="2">CGMCC 4.7323</strain>
    </source>
</reference>
<dbReference type="EMBL" id="BMND01000004">
    <property type="protein sequence ID" value="GGN38040.1"/>
    <property type="molecule type" value="Genomic_DNA"/>
</dbReference>
<protein>
    <submittedName>
        <fullName evidence="1">Uncharacterized protein</fullName>
    </submittedName>
</protein>
<proteinExistence type="predicted"/>